<dbReference type="BioCyc" id="SGLO343509:SGP1_RS02185-MONOMER"/>
<reference evidence="1 2" key="1">
    <citation type="submission" date="2015-05" db="EMBL/GenBank/DDBJ databases">
        <authorList>
            <person name="Goodhead I."/>
        </authorList>
    </citation>
    <scope>NUCLEOTIDE SEQUENCE [LARGE SCALE GENOMIC DNA]</scope>
    <source>
        <strain evidence="2">morsitans</strain>
    </source>
</reference>
<evidence type="ECO:0000313" key="2">
    <source>
        <dbReference type="Proteomes" id="UP000245838"/>
    </source>
</evidence>
<name>A0A193QFC9_SODGM</name>
<gene>
    <name evidence="1" type="ORF">SGGMMB4_00581</name>
</gene>
<dbReference type="Proteomes" id="UP000245838">
    <property type="component" value="Chromosome sggmmb4_Chromosome"/>
</dbReference>
<dbReference type="EMBL" id="LN854557">
    <property type="protein sequence ID" value="CRL43876.1"/>
    <property type="molecule type" value="Genomic_DNA"/>
</dbReference>
<sequence length="61" mass="7036">MDLTFDKLVLLERMELIARLTTTVECHERDKEIALMMIAEIAQSILDSDIVQNQNREGLAF</sequence>
<evidence type="ECO:0000313" key="1">
    <source>
        <dbReference type="EMBL" id="CRL43876.1"/>
    </source>
</evidence>
<dbReference type="AlphaFoldDB" id="A0A193QFC9"/>
<organism evidence="1 2">
    <name type="scientific">Sodalis glossinidius (strain morsitans)</name>
    <dbReference type="NCBI Taxonomy" id="343509"/>
    <lineage>
        <taxon>Bacteria</taxon>
        <taxon>Pseudomonadati</taxon>
        <taxon>Pseudomonadota</taxon>
        <taxon>Gammaproteobacteria</taxon>
        <taxon>Enterobacterales</taxon>
        <taxon>Bruguierivoracaceae</taxon>
        <taxon>Sodalis</taxon>
    </lineage>
</organism>
<dbReference type="OrthoDB" id="7065270at2"/>
<protein>
    <submittedName>
        <fullName evidence="1">Uncharacterized protein</fullName>
    </submittedName>
</protein>
<proteinExistence type="predicted"/>
<accession>A0A193QFC9</accession>
<dbReference type="RefSeq" id="WP_041866553.1">
    <property type="nucleotide sequence ID" value="NC_007712.1"/>
</dbReference>